<reference evidence="2" key="1">
    <citation type="journal article" date="2022" name="Mol. Ecol. Resour.">
        <title>The genomes of chicory, endive, great burdock and yacon provide insights into Asteraceae palaeo-polyploidization history and plant inulin production.</title>
        <authorList>
            <person name="Fan W."/>
            <person name="Wang S."/>
            <person name="Wang H."/>
            <person name="Wang A."/>
            <person name="Jiang F."/>
            <person name="Liu H."/>
            <person name="Zhao H."/>
            <person name="Xu D."/>
            <person name="Zhang Y."/>
        </authorList>
    </citation>
    <scope>NUCLEOTIDE SEQUENCE [LARGE SCALE GENOMIC DNA]</scope>
    <source>
        <strain evidence="2">cv. Niubang</strain>
    </source>
</reference>
<comment type="caution">
    <text evidence="1">The sequence shown here is derived from an EMBL/GenBank/DDBJ whole genome shotgun (WGS) entry which is preliminary data.</text>
</comment>
<protein>
    <submittedName>
        <fullName evidence="1">Uncharacterized protein</fullName>
    </submittedName>
</protein>
<organism evidence="1 2">
    <name type="scientific">Arctium lappa</name>
    <name type="common">Greater burdock</name>
    <name type="synonym">Lappa major</name>
    <dbReference type="NCBI Taxonomy" id="4217"/>
    <lineage>
        <taxon>Eukaryota</taxon>
        <taxon>Viridiplantae</taxon>
        <taxon>Streptophyta</taxon>
        <taxon>Embryophyta</taxon>
        <taxon>Tracheophyta</taxon>
        <taxon>Spermatophyta</taxon>
        <taxon>Magnoliopsida</taxon>
        <taxon>eudicotyledons</taxon>
        <taxon>Gunneridae</taxon>
        <taxon>Pentapetalae</taxon>
        <taxon>asterids</taxon>
        <taxon>campanulids</taxon>
        <taxon>Asterales</taxon>
        <taxon>Asteraceae</taxon>
        <taxon>Carduoideae</taxon>
        <taxon>Cardueae</taxon>
        <taxon>Arctiinae</taxon>
        <taxon>Arctium</taxon>
    </lineage>
</organism>
<name>A0ACB9DPF4_ARCLA</name>
<sequence>MGCWQERLKKRLSEGHCLLDIRNSRLIKDKWGCRQGGNRWVRQVEDDRGNGDERIKSEGMGVSLFGYGAGRINGMFIELSKSRPRRCRRRVVLRMWPVRR</sequence>
<gene>
    <name evidence="1" type="ORF">L6452_11288</name>
</gene>
<reference evidence="1 2" key="2">
    <citation type="journal article" date="2022" name="Mol. Ecol. Resour.">
        <title>The genomes of chicory, endive, great burdock and yacon provide insights into Asteraceae paleo-polyploidization history and plant inulin production.</title>
        <authorList>
            <person name="Fan W."/>
            <person name="Wang S."/>
            <person name="Wang H."/>
            <person name="Wang A."/>
            <person name="Jiang F."/>
            <person name="Liu H."/>
            <person name="Zhao H."/>
            <person name="Xu D."/>
            <person name="Zhang Y."/>
        </authorList>
    </citation>
    <scope>NUCLEOTIDE SEQUENCE [LARGE SCALE GENOMIC DNA]</scope>
    <source>
        <strain evidence="2">cv. Niubang</strain>
    </source>
</reference>
<keyword evidence="2" id="KW-1185">Reference proteome</keyword>
<dbReference type="Proteomes" id="UP001055879">
    <property type="component" value="Linkage Group LG03"/>
</dbReference>
<evidence type="ECO:0000313" key="2">
    <source>
        <dbReference type="Proteomes" id="UP001055879"/>
    </source>
</evidence>
<dbReference type="EMBL" id="CM042049">
    <property type="protein sequence ID" value="KAI3748300.1"/>
    <property type="molecule type" value="Genomic_DNA"/>
</dbReference>
<evidence type="ECO:0000313" key="1">
    <source>
        <dbReference type="EMBL" id="KAI3748300.1"/>
    </source>
</evidence>
<accession>A0ACB9DPF4</accession>
<proteinExistence type="predicted"/>